<dbReference type="GO" id="GO:0016740">
    <property type="term" value="F:transferase activity"/>
    <property type="evidence" value="ECO:0007669"/>
    <property type="project" value="UniProtKB-KW"/>
</dbReference>
<dbReference type="KEGG" id="app:CAP2UW1_1932"/>
<dbReference type="SUPFAM" id="SSF53474">
    <property type="entry name" value="alpha/beta-Hydrolases"/>
    <property type="match status" value="1"/>
</dbReference>
<dbReference type="GO" id="GO:0016787">
    <property type="term" value="F:hydrolase activity"/>
    <property type="evidence" value="ECO:0007669"/>
    <property type="project" value="UniProtKB-KW"/>
</dbReference>
<proteinExistence type="predicted"/>
<dbReference type="InterPro" id="IPR029058">
    <property type="entry name" value="AB_hydrolase_fold"/>
</dbReference>
<reference evidence="2" key="1">
    <citation type="submission" date="2009-08" db="EMBL/GenBank/DDBJ databases">
        <authorList>
            <consortium name="US DOE Joint Genome Institute"/>
            <person name="Lucas S."/>
            <person name="Copeland A."/>
            <person name="Lapidus A."/>
            <person name="Glavina del Rio T."/>
            <person name="Dalin E."/>
            <person name="Tice H."/>
            <person name="Bruce D."/>
            <person name="Barry K."/>
            <person name="Pitluck S."/>
            <person name="Lowry S."/>
            <person name="Larimer F."/>
            <person name="Land M."/>
            <person name="Hauser L."/>
            <person name="Kyrpides N."/>
            <person name="Ivanova N."/>
            <person name="McMahon K.D."/>
            <person name="Hugenholtz P."/>
        </authorList>
    </citation>
    <scope>NUCLEOTIDE SEQUENCE</scope>
    <source>
        <strain evidence="2">UW-1</strain>
    </source>
</reference>
<dbReference type="eggNOG" id="COG1075">
    <property type="taxonomic scope" value="Bacteria"/>
</dbReference>
<evidence type="ECO:0000313" key="2">
    <source>
        <dbReference type="EMBL" id="ACV35228.1"/>
    </source>
</evidence>
<name>C7RLX9_ACCRE</name>
<dbReference type="PANTHER" id="PTHR37946">
    <property type="entry name" value="SLL1969 PROTEIN"/>
    <property type="match status" value="1"/>
</dbReference>
<keyword evidence="2" id="KW-0808">Transferase</keyword>
<dbReference type="Pfam" id="PF12697">
    <property type="entry name" value="Abhydrolase_6"/>
    <property type="match status" value="1"/>
</dbReference>
<protein>
    <submittedName>
        <fullName evidence="2">Putativeacetyltransferase/hydrolase</fullName>
    </submittedName>
</protein>
<dbReference type="EMBL" id="CP001715">
    <property type="protein sequence ID" value="ACV35228.1"/>
    <property type="molecule type" value="Genomic_DNA"/>
</dbReference>
<dbReference type="Gene3D" id="3.40.50.1820">
    <property type="entry name" value="alpha/beta hydrolase"/>
    <property type="match status" value="1"/>
</dbReference>
<reference evidence="2" key="2">
    <citation type="submission" date="2009-09" db="EMBL/GenBank/DDBJ databases">
        <title>Complete sequence of chromosome of Candidatus Accumulibacter phosphatis clade IIA str. UW-1.</title>
        <authorList>
            <consortium name="US DOE Joint Genome Institute"/>
            <person name="Martin H.G."/>
            <person name="Ivanova N."/>
            <person name="Kunin V."/>
            <person name="Warnecke F."/>
            <person name="Barry K."/>
            <person name="He S."/>
            <person name="Salamov A."/>
            <person name="Szeto E."/>
            <person name="Dalin E."/>
            <person name="Pangilinan J.L."/>
            <person name="Lapidus A."/>
            <person name="Lowry S."/>
            <person name="Kyrpides N.C."/>
            <person name="McMahon K.D."/>
            <person name="Hugenholtz P."/>
        </authorList>
    </citation>
    <scope>NUCLEOTIDE SEQUENCE [LARGE SCALE GENOMIC DNA]</scope>
    <source>
        <strain evidence="2">UW-1</strain>
    </source>
</reference>
<dbReference type="HOGENOM" id="CLU_075528_2_0_4"/>
<sequence length="225" mass="24257">MRRSPLPSPRERAATVILVHGLWTPATVFALHDHWLRRDGYRVLRFGYASVRATLTENAQQLSRFIATTDAAEIHLVGHSLGGLIILDVLRQTPDARLRRALLLGTPCLGSDCARRLAALPGMPVLLGRSIMQWLSRSAGAPCSPPPNIEVGVLAGTRSLGLGRVLRGLPRPNDGVVTLAETQLPGAADFLALPVAHSQMLASRRCAAQIASFLHTGRFQHAQPA</sequence>
<organism evidence="2">
    <name type="scientific">Accumulibacter regalis</name>
    <dbReference type="NCBI Taxonomy" id="522306"/>
    <lineage>
        <taxon>Bacteria</taxon>
        <taxon>Pseudomonadati</taxon>
        <taxon>Pseudomonadota</taxon>
        <taxon>Betaproteobacteria</taxon>
        <taxon>Candidatus Accumulibacter</taxon>
    </lineage>
</organism>
<evidence type="ECO:0000259" key="1">
    <source>
        <dbReference type="Pfam" id="PF12697"/>
    </source>
</evidence>
<dbReference type="PANTHER" id="PTHR37946:SF1">
    <property type="entry name" value="SLL1969 PROTEIN"/>
    <property type="match status" value="1"/>
</dbReference>
<feature type="domain" description="AB hydrolase-1" evidence="1">
    <location>
        <begin position="16"/>
        <end position="145"/>
    </location>
</feature>
<dbReference type="OrthoDB" id="489469at2"/>
<keyword evidence="2" id="KW-0378">Hydrolase</keyword>
<gene>
    <name evidence="2" type="ordered locus">CAP2UW1_1932</name>
</gene>
<accession>C7RLX9</accession>
<dbReference type="AlphaFoldDB" id="C7RLX9"/>
<dbReference type="InterPro" id="IPR000073">
    <property type="entry name" value="AB_hydrolase_1"/>
</dbReference>
<dbReference type="STRING" id="522306.CAP2UW1_1932"/>